<sequence length="215" mass="22523">MFNVGCAHSRCSINGPCRFRWQQDGSAALTWVESPFFRPHLVIPATRGRPWPRPSPVRAVHLAPPPEEGIRGRGDLGGSPAPSVRAEGARGQGRFRAAGGLGRAERARAEGAGGGGRAGLWGPGNPGAGRKEGGKAVTGLPMRRVGGREAGGPDARVEVLRAASSVRGGARRRDAPEFQSGLDPQGPRREDPRSARGQLSWEDLGCLGPAERPGV</sequence>
<dbReference type="EMBL" id="OX459969">
    <property type="protein sequence ID" value="CAI9172678.1"/>
    <property type="molecule type" value="Genomic_DNA"/>
</dbReference>
<feature type="region of interest" description="Disordered" evidence="1">
    <location>
        <begin position="163"/>
        <end position="215"/>
    </location>
</feature>
<evidence type="ECO:0000313" key="2">
    <source>
        <dbReference type="EMBL" id="CAI9172678.1"/>
    </source>
</evidence>
<gene>
    <name evidence="2" type="ORF">MRATA1EN1_LOCUS21640</name>
</gene>
<feature type="compositionally biased region" description="Gly residues" evidence="1">
    <location>
        <begin position="111"/>
        <end position="127"/>
    </location>
</feature>
<protein>
    <submittedName>
        <fullName evidence="2">Uncharacterized protein</fullName>
    </submittedName>
</protein>
<keyword evidence="3" id="KW-1185">Reference proteome</keyword>
<accession>A0ABN8ZGS2</accession>
<feature type="region of interest" description="Disordered" evidence="1">
    <location>
        <begin position="57"/>
        <end position="138"/>
    </location>
</feature>
<reference evidence="2" key="1">
    <citation type="submission" date="2023-04" db="EMBL/GenBank/DDBJ databases">
        <authorList>
            <consortium name="ELIXIR-Norway"/>
        </authorList>
    </citation>
    <scope>NUCLEOTIDE SEQUENCE [LARGE SCALE GENOMIC DNA]</scope>
</reference>
<evidence type="ECO:0000313" key="3">
    <source>
        <dbReference type="Proteomes" id="UP001176941"/>
    </source>
</evidence>
<proteinExistence type="predicted"/>
<dbReference type="Proteomes" id="UP001176941">
    <property type="component" value="Chromosome 33"/>
</dbReference>
<name>A0ABN8ZGS2_RANTA</name>
<evidence type="ECO:0000256" key="1">
    <source>
        <dbReference type="SAM" id="MobiDB-lite"/>
    </source>
</evidence>
<organism evidence="2 3">
    <name type="scientific">Rangifer tarandus platyrhynchus</name>
    <name type="common">Svalbard reindeer</name>
    <dbReference type="NCBI Taxonomy" id="3082113"/>
    <lineage>
        <taxon>Eukaryota</taxon>
        <taxon>Metazoa</taxon>
        <taxon>Chordata</taxon>
        <taxon>Craniata</taxon>
        <taxon>Vertebrata</taxon>
        <taxon>Euteleostomi</taxon>
        <taxon>Mammalia</taxon>
        <taxon>Eutheria</taxon>
        <taxon>Laurasiatheria</taxon>
        <taxon>Artiodactyla</taxon>
        <taxon>Ruminantia</taxon>
        <taxon>Pecora</taxon>
        <taxon>Cervidae</taxon>
        <taxon>Odocoileinae</taxon>
        <taxon>Rangifer</taxon>
    </lineage>
</organism>